<dbReference type="InterPro" id="IPR035979">
    <property type="entry name" value="RBD_domain_sf"/>
</dbReference>
<reference evidence="2 3" key="1">
    <citation type="journal article" date="2018" name="Front. Plant Sci.">
        <title>Red Clover (Trifolium pratense) and Zigzag Clover (T. medium) - A Picture of Genomic Similarities and Differences.</title>
        <authorList>
            <person name="Dluhosova J."/>
            <person name="Istvanek J."/>
            <person name="Nedelnik J."/>
            <person name="Repkova J."/>
        </authorList>
    </citation>
    <scope>NUCLEOTIDE SEQUENCE [LARGE SCALE GENOMIC DNA]</scope>
    <source>
        <strain evidence="3">cv. 10/8</strain>
        <tissue evidence="2">Leaf</tissue>
    </source>
</reference>
<evidence type="ECO:0000313" key="2">
    <source>
        <dbReference type="EMBL" id="MCI02206.1"/>
    </source>
</evidence>
<name>A0A392NSZ2_9FABA</name>
<evidence type="ECO:0000259" key="1">
    <source>
        <dbReference type="Pfam" id="PF00076"/>
    </source>
</evidence>
<dbReference type="AlphaFoldDB" id="A0A392NSZ2"/>
<feature type="non-terminal residue" evidence="2">
    <location>
        <position position="37"/>
    </location>
</feature>
<dbReference type="Proteomes" id="UP000265520">
    <property type="component" value="Unassembled WGS sequence"/>
</dbReference>
<feature type="domain" description="RRM" evidence="1">
    <location>
        <begin position="10"/>
        <end position="36"/>
    </location>
</feature>
<dbReference type="GO" id="GO:0003723">
    <property type="term" value="F:RNA binding"/>
    <property type="evidence" value="ECO:0007669"/>
    <property type="project" value="InterPro"/>
</dbReference>
<sequence>MSDADEFRCFIGGLAWSTSDRKLKDAFEKYGKLLEAK</sequence>
<dbReference type="EMBL" id="LXQA010048426">
    <property type="protein sequence ID" value="MCI02206.1"/>
    <property type="molecule type" value="Genomic_DNA"/>
</dbReference>
<accession>A0A392NSZ2</accession>
<protein>
    <submittedName>
        <fullName evidence="2">Glycine-rich RNA-binding protein 10</fullName>
    </submittedName>
</protein>
<dbReference type="InterPro" id="IPR012677">
    <property type="entry name" value="Nucleotide-bd_a/b_plait_sf"/>
</dbReference>
<organism evidence="2 3">
    <name type="scientific">Trifolium medium</name>
    <dbReference type="NCBI Taxonomy" id="97028"/>
    <lineage>
        <taxon>Eukaryota</taxon>
        <taxon>Viridiplantae</taxon>
        <taxon>Streptophyta</taxon>
        <taxon>Embryophyta</taxon>
        <taxon>Tracheophyta</taxon>
        <taxon>Spermatophyta</taxon>
        <taxon>Magnoliopsida</taxon>
        <taxon>eudicotyledons</taxon>
        <taxon>Gunneridae</taxon>
        <taxon>Pentapetalae</taxon>
        <taxon>rosids</taxon>
        <taxon>fabids</taxon>
        <taxon>Fabales</taxon>
        <taxon>Fabaceae</taxon>
        <taxon>Papilionoideae</taxon>
        <taxon>50 kb inversion clade</taxon>
        <taxon>NPAAA clade</taxon>
        <taxon>Hologalegina</taxon>
        <taxon>IRL clade</taxon>
        <taxon>Trifolieae</taxon>
        <taxon>Trifolium</taxon>
    </lineage>
</organism>
<proteinExistence type="predicted"/>
<dbReference type="SUPFAM" id="SSF54928">
    <property type="entry name" value="RNA-binding domain, RBD"/>
    <property type="match status" value="1"/>
</dbReference>
<dbReference type="Gene3D" id="3.30.70.330">
    <property type="match status" value="1"/>
</dbReference>
<comment type="caution">
    <text evidence="2">The sequence shown here is derived from an EMBL/GenBank/DDBJ whole genome shotgun (WGS) entry which is preliminary data.</text>
</comment>
<evidence type="ECO:0000313" key="3">
    <source>
        <dbReference type="Proteomes" id="UP000265520"/>
    </source>
</evidence>
<dbReference type="InterPro" id="IPR000504">
    <property type="entry name" value="RRM_dom"/>
</dbReference>
<keyword evidence="3" id="KW-1185">Reference proteome</keyword>
<dbReference type="Pfam" id="PF00076">
    <property type="entry name" value="RRM_1"/>
    <property type="match status" value="1"/>
</dbReference>